<dbReference type="InterPro" id="IPR031981">
    <property type="entry name" value="MIEAP_C"/>
</dbReference>
<dbReference type="PANTHER" id="PTHR21771:SF1">
    <property type="entry name" value="MITOCHONDRIA-EATING PROTEIN"/>
    <property type="match status" value="1"/>
</dbReference>
<evidence type="ECO:0000256" key="4">
    <source>
        <dbReference type="ARBA" id="ARBA00008233"/>
    </source>
</evidence>
<keyword evidence="11" id="KW-0472">Membrane</keyword>
<evidence type="ECO:0000313" key="14">
    <source>
        <dbReference type="EMBL" id="CAH3147906.1"/>
    </source>
</evidence>
<evidence type="ECO:0000256" key="10">
    <source>
        <dbReference type="ARBA" id="ARBA00023128"/>
    </source>
</evidence>
<keyword evidence="15" id="KW-1185">Reference proteome</keyword>
<evidence type="ECO:0000256" key="8">
    <source>
        <dbReference type="ARBA" id="ARBA00023054"/>
    </source>
</evidence>
<comment type="similarity">
    <text evidence="4">Belongs to the MIEAP family.</text>
</comment>
<keyword evidence="6" id="KW-0963">Cytoplasm</keyword>
<gene>
    <name evidence="14" type="ORF">PEVE_00044438</name>
</gene>
<protein>
    <recommendedName>
        <fullName evidence="5">Mitochondria-eating protein</fullName>
    </recommendedName>
    <alternativeName>
        <fullName evidence="12">Spermatogenesis-associated protein 18</fullName>
    </alternativeName>
</protein>
<evidence type="ECO:0000256" key="3">
    <source>
        <dbReference type="ARBA" id="ARBA00004496"/>
    </source>
</evidence>
<keyword evidence="8" id="KW-0175">Coiled coil</keyword>
<evidence type="ECO:0000256" key="11">
    <source>
        <dbReference type="ARBA" id="ARBA00023136"/>
    </source>
</evidence>
<evidence type="ECO:0000256" key="12">
    <source>
        <dbReference type="ARBA" id="ARBA00032687"/>
    </source>
</evidence>
<evidence type="ECO:0000256" key="9">
    <source>
        <dbReference type="ARBA" id="ARBA00023121"/>
    </source>
</evidence>
<name>A0ABN8PT14_9CNID</name>
<evidence type="ECO:0000256" key="1">
    <source>
        <dbReference type="ARBA" id="ARBA00004294"/>
    </source>
</evidence>
<keyword evidence="10" id="KW-0496">Mitochondrion</keyword>
<evidence type="ECO:0000256" key="5">
    <source>
        <dbReference type="ARBA" id="ARBA00019863"/>
    </source>
</evidence>
<comment type="subcellular location">
    <subcellularLocation>
        <location evidence="3">Cytoplasm</location>
    </subcellularLocation>
    <subcellularLocation>
        <location evidence="2">Mitochondrion matrix</location>
    </subcellularLocation>
    <subcellularLocation>
        <location evidence="1">Mitochondrion outer membrane</location>
    </subcellularLocation>
</comment>
<comment type="caution">
    <text evidence="14">The sequence shown here is derived from an EMBL/GenBank/DDBJ whole genome shotgun (WGS) entry which is preliminary data.</text>
</comment>
<feature type="domain" description="Mitochondria-eating protein C-terminal" evidence="13">
    <location>
        <begin position="190"/>
        <end position="281"/>
    </location>
</feature>
<sequence>MPISFYRLASLSEKNVQQDQRKVEDISGSNRPSELEKDFCAFFDEDRVDACIAMQTEYSRNDGDFVDIYYPRLACLILETAYEQAKEVHEAFSYTFKEITNIMMNNSPWFGQELWTARKLHMEGNWPLFYTFYFNTPLWGEGSDSLKDVVDEMHLAMKEVAPTCNVETLTQVIKQISYLKWEKWCEDDKTCKFSPCENILNALQKYIFACIKLTWRMVTQMPPMKLEYHSSQFNKDIHKKVSRVPEETRRLTKKDQGEDIRCYLWPGLQDGGGRRIRQAEVLCKLKQK</sequence>
<evidence type="ECO:0000256" key="6">
    <source>
        <dbReference type="ARBA" id="ARBA00022490"/>
    </source>
</evidence>
<accession>A0ABN8PT14</accession>
<evidence type="ECO:0000256" key="7">
    <source>
        <dbReference type="ARBA" id="ARBA00022787"/>
    </source>
</evidence>
<dbReference type="InterPro" id="IPR026169">
    <property type="entry name" value="MIEAP"/>
</dbReference>
<organism evidence="14 15">
    <name type="scientific">Porites evermanni</name>
    <dbReference type="NCBI Taxonomy" id="104178"/>
    <lineage>
        <taxon>Eukaryota</taxon>
        <taxon>Metazoa</taxon>
        <taxon>Cnidaria</taxon>
        <taxon>Anthozoa</taxon>
        <taxon>Hexacorallia</taxon>
        <taxon>Scleractinia</taxon>
        <taxon>Fungiina</taxon>
        <taxon>Poritidae</taxon>
        <taxon>Porites</taxon>
    </lineage>
</organism>
<evidence type="ECO:0000313" key="15">
    <source>
        <dbReference type="Proteomes" id="UP001159427"/>
    </source>
</evidence>
<proteinExistence type="inferred from homology"/>
<evidence type="ECO:0000256" key="2">
    <source>
        <dbReference type="ARBA" id="ARBA00004305"/>
    </source>
</evidence>
<keyword evidence="9" id="KW-0446">Lipid-binding</keyword>
<dbReference type="Pfam" id="PF16026">
    <property type="entry name" value="MIEAP"/>
    <property type="match status" value="1"/>
</dbReference>
<dbReference type="Proteomes" id="UP001159427">
    <property type="component" value="Unassembled WGS sequence"/>
</dbReference>
<evidence type="ECO:0000259" key="13">
    <source>
        <dbReference type="Pfam" id="PF16026"/>
    </source>
</evidence>
<dbReference type="EMBL" id="CALNXI010000940">
    <property type="protein sequence ID" value="CAH3147906.1"/>
    <property type="molecule type" value="Genomic_DNA"/>
</dbReference>
<dbReference type="PANTHER" id="PTHR21771">
    <property type="entry name" value="MITOCHONDRIA-EATING PROTEIN-RELATED"/>
    <property type="match status" value="1"/>
</dbReference>
<reference evidence="14 15" key="1">
    <citation type="submission" date="2022-05" db="EMBL/GenBank/DDBJ databases">
        <authorList>
            <consortium name="Genoscope - CEA"/>
            <person name="William W."/>
        </authorList>
    </citation>
    <scope>NUCLEOTIDE SEQUENCE [LARGE SCALE GENOMIC DNA]</scope>
</reference>
<keyword evidence="7" id="KW-1000">Mitochondrion outer membrane</keyword>